<dbReference type="GO" id="GO:0006508">
    <property type="term" value="P:proteolysis"/>
    <property type="evidence" value="ECO:0007669"/>
    <property type="project" value="UniProtKB-KW"/>
</dbReference>
<dbReference type="InterPro" id="IPR000209">
    <property type="entry name" value="Peptidase_S8/S53_dom"/>
</dbReference>
<feature type="signal peptide" evidence="6">
    <location>
        <begin position="1"/>
        <end position="32"/>
    </location>
</feature>
<keyword evidence="3 5" id="KW-0378">Hydrolase</keyword>
<keyword evidence="9" id="KW-1185">Reference proteome</keyword>
<evidence type="ECO:0000259" key="7">
    <source>
        <dbReference type="Pfam" id="PF00082"/>
    </source>
</evidence>
<dbReference type="GO" id="GO:0004252">
    <property type="term" value="F:serine-type endopeptidase activity"/>
    <property type="evidence" value="ECO:0007669"/>
    <property type="project" value="UniProtKB-UniRule"/>
</dbReference>
<dbReference type="PROSITE" id="PS00137">
    <property type="entry name" value="SUBTILASE_HIS"/>
    <property type="match status" value="1"/>
</dbReference>
<dbReference type="CDD" id="cd04077">
    <property type="entry name" value="Peptidases_S8_PCSK9_ProteinaseK_like"/>
    <property type="match status" value="1"/>
</dbReference>
<keyword evidence="6" id="KW-0732">Signal</keyword>
<feature type="active site" description="Charge relay system" evidence="5">
    <location>
        <position position="351"/>
    </location>
</feature>
<dbReference type="Proteomes" id="UP000298173">
    <property type="component" value="Unassembled WGS sequence"/>
</dbReference>
<dbReference type="FunFam" id="3.40.50.200:FF:000016">
    <property type="entry name" value="Proprotein convertase subtilisin/kexin type 9"/>
    <property type="match status" value="1"/>
</dbReference>
<evidence type="ECO:0000256" key="5">
    <source>
        <dbReference type="PROSITE-ProRule" id="PRU01240"/>
    </source>
</evidence>
<feature type="domain" description="Peptidase S8/S53" evidence="7">
    <location>
        <begin position="136"/>
        <end position="382"/>
    </location>
</feature>
<dbReference type="InterPro" id="IPR015500">
    <property type="entry name" value="Peptidase_S8_subtilisin-rel"/>
</dbReference>
<dbReference type="PROSITE" id="PS00138">
    <property type="entry name" value="SUBTILASE_SER"/>
    <property type="match status" value="1"/>
</dbReference>
<evidence type="ECO:0000313" key="8">
    <source>
        <dbReference type="EMBL" id="TFB70656.1"/>
    </source>
</evidence>
<feature type="active site" description="Charge relay system" evidence="5">
    <location>
        <position position="184"/>
    </location>
</feature>
<keyword evidence="4 5" id="KW-0720">Serine protease</keyword>
<dbReference type="PANTHER" id="PTHR43806">
    <property type="entry name" value="PEPTIDASE S8"/>
    <property type="match status" value="1"/>
</dbReference>
<dbReference type="OrthoDB" id="9813435at2"/>
<organism evidence="8 9">
    <name type="scientific">Cryobacterium glaciale</name>
    <dbReference type="NCBI Taxonomy" id="1259145"/>
    <lineage>
        <taxon>Bacteria</taxon>
        <taxon>Bacillati</taxon>
        <taxon>Actinomycetota</taxon>
        <taxon>Actinomycetes</taxon>
        <taxon>Micrococcales</taxon>
        <taxon>Microbacteriaceae</taxon>
        <taxon>Cryobacterium</taxon>
    </lineage>
</organism>
<evidence type="ECO:0000313" key="9">
    <source>
        <dbReference type="Proteomes" id="UP000298173"/>
    </source>
</evidence>
<protein>
    <submittedName>
        <fullName evidence="8">S8 family peptidase</fullName>
    </submittedName>
</protein>
<feature type="chain" id="PRO_5020181156" evidence="6">
    <location>
        <begin position="33"/>
        <end position="451"/>
    </location>
</feature>
<name>A0A4R8UTH9_9MICO</name>
<reference evidence="8 9" key="1">
    <citation type="submission" date="2019-03" db="EMBL/GenBank/DDBJ databases">
        <title>Genomics of glacier-inhabiting Cryobacterium strains.</title>
        <authorList>
            <person name="Liu Q."/>
            <person name="Xin Y.-H."/>
        </authorList>
    </citation>
    <scope>NUCLEOTIDE SEQUENCE [LARGE SCALE GENOMIC DNA]</scope>
    <source>
        <strain evidence="8 9">HLT2-23</strain>
    </source>
</reference>
<proteinExistence type="inferred from homology"/>
<dbReference type="AlphaFoldDB" id="A0A4R8UTH9"/>
<dbReference type="InterPro" id="IPR036852">
    <property type="entry name" value="Peptidase_S8/S53_dom_sf"/>
</dbReference>
<feature type="active site" description="Charge relay system" evidence="5">
    <location>
        <position position="143"/>
    </location>
</feature>
<comment type="caution">
    <text evidence="8">The sequence shown here is derived from an EMBL/GenBank/DDBJ whole genome shotgun (WGS) entry which is preliminary data.</text>
</comment>
<evidence type="ECO:0000256" key="2">
    <source>
        <dbReference type="ARBA" id="ARBA00022670"/>
    </source>
</evidence>
<dbReference type="InterPro" id="IPR022398">
    <property type="entry name" value="Peptidase_S8_His-AS"/>
</dbReference>
<dbReference type="Gene3D" id="3.40.50.200">
    <property type="entry name" value="Peptidase S8/S53 domain"/>
    <property type="match status" value="1"/>
</dbReference>
<sequence>MVTRSAPPRIFAFSAIIGMAMSLIVAAVPASAADAADTVLIEVSPGTQGAVADEIAKIGATSEGTLSNVIDAVRVTGTPSEIARIEALKSVVSVVRDSPLALMGQQDNAPWNLSRLDQTALPVDDAYSYPDSGGSGVFNYVVDTGIKENLQELGNRVNRGKNFYPLDPNQPVTDPSNTVDCQGHGTHVAGIISSATYGVAKNSTLVPVRVFGCAGDTSVEYVLAALDWIITDPNRPDDAKSVVNMSLGGPSNQWLDDAVENMVGLGFTVTVAAGNGMDTDNDGYIDTAADSCGFSPSGTPNAITVGASTQADKRLTLTNFGSCVDVFAPGSLIPSLNYDDSTTPLESSGTSMAAPHAAGIASLILGQNPTFTPAQVLAKIIEWSVPRAISDGNSGDGDRLVQVLASAVQPPPAPIGAGAFDSAVGVPGGIQISGWSLDQTTSASTYIWVNV</sequence>
<dbReference type="PRINTS" id="PR00723">
    <property type="entry name" value="SUBTILISIN"/>
</dbReference>
<evidence type="ECO:0000256" key="3">
    <source>
        <dbReference type="ARBA" id="ARBA00022801"/>
    </source>
</evidence>
<dbReference type="InterPro" id="IPR050131">
    <property type="entry name" value="Peptidase_S8_subtilisin-like"/>
</dbReference>
<gene>
    <name evidence="8" type="ORF">E3O06_14490</name>
</gene>
<dbReference type="PROSITE" id="PS51892">
    <property type="entry name" value="SUBTILASE"/>
    <property type="match status" value="1"/>
</dbReference>
<feature type="non-terminal residue" evidence="8">
    <location>
        <position position="451"/>
    </location>
</feature>
<dbReference type="GO" id="GO:0005615">
    <property type="term" value="C:extracellular space"/>
    <property type="evidence" value="ECO:0007669"/>
    <property type="project" value="TreeGrafter"/>
</dbReference>
<evidence type="ECO:0000256" key="6">
    <source>
        <dbReference type="SAM" id="SignalP"/>
    </source>
</evidence>
<dbReference type="Pfam" id="PF00082">
    <property type="entry name" value="Peptidase_S8"/>
    <property type="match status" value="1"/>
</dbReference>
<dbReference type="InterPro" id="IPR034193">
    <property type="entry name" value="PCSK9_ProteinaseK-like"/>
</dbReference>
<accession>A0A4R8UTH9</accession>
<keyword evidence="2 5" id="KW-0645">Protease</keyword>
<evidence type="ECO:0000256" key="4">
    <source>
        <dbReference type="ARBA" id="ARBA00022825"/>
    </source>
</evidence>
<evidence type="ECO:0000256" key="1">
    <source>
        <dbReference type="ARBA" id="ARBA00011073"/>
    </source>
</evidence>
<comment type="similarity">
    <text evidence="1 5">Belongs to the peptidase S8 family.</text>
</comment>
<dbReference type="EMBL" id="SOEY01000029">
    <property type="protein sequence ID" value="TFB70656.1"/>
    <property type="molecule type" value="Genomic_DNA"/>
</dbReference>
<dbReference type="PANTHER" id="PTHR43806:SF11">
    <property type="entry name" value="CEREVISIN-RELATED"/>
    <property type="match status" value="1"/>
</dbReference>
<dbReference type="RefSeq" id="WP_134504086.1">
    <property type="nucleotide sequence ID" value="NZ_SOEY01000029.1"/>
</dbReference>
<dbReference type="InterPro" id="IPR023828">
    <property type="entry name" value="Peptidase_S8_Ser-AS"/>
</dbReference>
<dbReference type="SUPFAM" id="SSF52743">
    <property type="entry name" value="Subtilisin-like"/>
    <property type="match status" value="1"/>
</dbReference>